<dbReference type="RefSeq" id="WP_189027625.1">
    <property type="nucleotide sequence ID" value="NZ_BMNE01000003.1"/>
</dbReference>
<protein>
    <submittedName>
        <fullName evidence="1">Uncharacterized protein</fullName>
    </submittedName>
</protein>
<name>A0ABQ2KBL3_9NOCA</name>
<sequence length="147" mass="16202">MGMWEEAERDARSAAEAHQAMVRAEQARQAEVAAQLAAVHEFIEAMARLAIAPQRHRWYNEANRSRNLIGGVTGWSVHNPRKPDPDGGLVVTPTAQIHSMTFKTSLMRHGKKPLDLTTLHSVWVDYNTGSVPLAQILRSGLAAAMRG</sequence>
<dbReference type="EMBL" id="BMNE01000003">
    <property type="protein sequence ID" value="GGN78374.1"/>
    <property type="molecule type" value="Genomic_DNA"/>
</dbReference>
<evidence type="ECO:0000313" key="1">
    <source>
        <dbReference type="EMBL" id="GGN78374.1"/>
    </source>
</evidence>
<reference evidence="2" key="1">
    <citation type="journal article" date="2019" name="Int. J. Syst. Evol. Microbiol.">
        <title>The Global Catalogue of Microorganisms (GCM) 10K type strain sequencing project: providing services to taxonomists for standard genome sequencing and annotation.</title>
        <authorList>
            <consortium name="The Broad Institute Genomics Platform"/>
            <consortium name="The Broad Institute Genome Sequencing Center for Infectious Disease"/>
            <person name="Wu L."/>
            <person name="Ma J."/>
        </authorList>
    </citation>
    <scope>NUCLEOTIDE SEQUENCE [LARGE SCALE GENOMIC DNA]</scope>
    <source>
        <strain evidence="2">CGMCC 4.7329</strain>
    </source>
</reference>
<keyword evidence="2" id="KW-1185">Reference proteome</keyword>
<evidence type="ECO:0000313" key="2">
    <source>
        <dbReference type="Proteomes" id="UP000658127"/>
    </source>
</evidence>
<proteinExistence type="predicted"/>
<gene>
    <name evidence="1" type="ORF">GCM10011610_25820</name>
</gene>
<organism evidence="1 2">
    <name type="scientific">Nocardia rhizosphaerihabitans</name>
    <dbReference type="NCBI Taxonomy" id="1691570"/>
    <lineage>
        <taxon>Bacteria</taxon>
        <taxon>Bacillati</taxon>
        <taxon>Actinomycetota</taxon>
        <taxon>Actinomycetes</taxon>
        <taxon>Mycobacteriales</taxon>
        <taxon>Nocardiaceae</taxon>
        <taxon>Nocardia</taxon>
    </lineage>
</organism>
<comment type="caution">
    <text evidence="1">The sequence shown here is derived from an EMBL/GenBank/DDBJ whole genome shotgun (WGS) entry which is preliminary data.</text>
</comment>
<accession>A0ABQ2KBL3</accession>
<dbReference type="Proteomes" id="UP000658127">
    <property type="component" value="Unassembled WGS sequence"/>
</dbReference>